<dbReference type="AlphaFoldDB" id="A0A8J7USF7"/>
<dbReference type="CDD" id="cd06261">
    <property type="entry name" value="TM_PBP2"/>
    <property type="match status" value="1"/>
</dbReference>
<dbReference type="PROSITE" id="PS50928">
    <property type="entry name" value="ABC_TM1"/>
    <property type="match status" value="1"/>
</dbReference>
<feature type="transmembrane region" description="Helical" evidence="9">
    <location>
        <begin position="96"/>
        <end position="117"/>
    </location>
</feature>
<accession>A0A8J7USF7</accession>
<keyword evidence="4 10" id="KW-1003">Cell membrane</keyword>
<name>A0A8J7USF7_9BACT</name>
<feature type="transmembrane region" description="Helical" evidence="9">
    <location>
        <begin position="30"/>
        <end position="54"/>
    </location>
</feature>
<dbReference type="Gene3D" id="1.10.3720.10">
    <property type="entry name" value="MetI-like"/>
    <property type="match status" value="1"/>
</dbReference>
<dbReference type="GO" id="GO:0006817">
    <property type="term" value="P:phosphate ion transport"/>
    <property type="evidence" value="ECO:0007669"/>
    <property type="project" value="UniProtKB-KW"/>
</dbReference>
<evidence type="ECO:0000256" key="1">
    <source>
        <dbReference type="ARBA" id="ARBA00004651"/>
    </source>
</evidence>
<dbReference type="InterPro" id="IPR051124">
    <property type="entry name" value="Phosphate_Transport_Permease"/>
</dbReference>
<dbReference type="PANTHER" id="PTHR30425:SF1">
    <property type="entry name" value="PHOSPHATE TRANSPORT SYSTEM PERMEASE PROTEIN PSTC"/>
    <property type="match status" value="1"/>
</dbReference>
<evidence type="ECO:0000256" key="2">
    <source>
        <dbReference type="ARBA" id="ARBA00007069"/>
    </source>
</evidence>
<dbReference type="GO" id="GO:0005886">
    <property type="term" value="C:plasma membrane"/>
    <property type="evidence" value="ECO:0007669"/>
    <property type="project" value="UniProtKB-SubCell"/>
</dbReference>
<organism evidence="12 13">
    <name type="scientific">Natronogracilivirga saccharolytica</name>
    <dbReference type="NCBI Taxonomy" id="2812953"/>
    <lineage>
        <taxon>Bacteria</taxon>
        <taxon>Pseudomonadati</taxon>
        <taxon>Balneolota</taxon>
        <taxon>Balneolia</taxon>
        <taxon>Balneolales</taxon>
        <taxon>Cyclonatronaceae</taxon>
        <taxon>Natronogracilivirga</taxon>
    </lineage>
</organism>
<keyword evidence="3 9" id="KW-0813">Transport</keyword>
<evidence type="ECO:0000256" key="8">
    <source>
        <dbReference type="ARBA" id="ARBA00023136"/>
    </source>
</evidence>
<evidence type="ECO:0000313" key="13">
    <source>
        <dbReference type="Proteomes" id="UP000673975"/>
    </source>
</evidence>
<dbReference type="NCBIfam" id="TIGR02138">
    <property type="entry name" value="phosphate_pstC"/>
    <property type="match status" value="1"/>
</dbReference>
<proteinExistence type="inferred from homology"/>
<comment type="subcellular location">
    <subcellularLocation>
        <location evidence="1 9">Cell membrane</location>
        <topology evidence="1 9">Multi-pass membrane protein</topology>
    </subcellularLocation>
</comment>
<evidence type="ECO:0000256" key="3">
    <source>
        <dbReference type="ARBA" id="ARBA00022448"/>
    </source>
</evidence>
<comment type="similarity">
    <text evidence="2 10">Belongs to the binding-protein-dependent transport system permease family. CysTW subfamily.</text>
</comment>
<protein>
    <recommendedName>
        <fullName evidence="10">Phosphate transport system permease protein</fullName>
    </recommendedName>
</protein>
<dbReference type="GO" id="GO:0005315">
    <property type="term" value="F:phosphate transmembrane transporter activity"/>
    <property type="evidence" value="ECO:0007669"/>
    <property type="project" value="InterPro"/>
</dbReference>
<evidence type="ECO:0000256" key="6">
    <source>
        <dbReference type="ARBA" id="ARBA00022692"/>
    </source>
</evidence>
<evidence type="ECO:0000256" key="9">
    <source>
        <dbReference type="RuleBase" id="RU363032"/>
    </source>
</evidence>
<evidence type="ECO:0000256" key="4">
    <source>
        <dbReference type="ARBA" id="ARBA00022475"/>
    </source>
</evidence>
<feature type="transmembrane region" description="Helical" evidence="9">
    <location>
        <begin position="269"/>
        <end position="288"/>
    </location>
</feature>
<evidence type="ECO:0000256" key="10">
    <source>
        <dbReference type="RuleBase" id="RU363054"/>
    </source>
</evidence>
<dbReference type="SUPFAM" id="SSF161098">
    <property type="entry name" value="MetI-like"/>
    <property type="match status" value="1"/>
</dbReference>
<dbReference type="Proteomes" id="UP000673975">
    <property type="component" value="Unassembled WGS sequence"/>
</dbReference>
<evidence type="ECO:0000259" key="11">
    <source>
        <dbReference type="PROSITE" id="PS50928"/>
    </source>
</evidence>
<keyword evidence="5 10" id="KW-0592">Phosphate transport</keyword>
<keyword evidence="7 9" id="KW-1133">Transmembrane helix</keyword>
<reference evidence="12" key="1">
    <citation type="submission" date="2021-02" db="EMBL/GenBank/DDBJ databases">
        <title>Natronogracilivirga saccharolytica gen. nov. sp. nov. a new anaerobic, haloalkiliphilic carbohydrate-fermenting bacterium from soda lake and proposing of Cyclonatronumiaceae fam. nov. in the phylum Balneolaeota.</title>
        <authorList>
            <person name="Zhilina T.N."/>
            <person name="Sorokin D.Y."/>
            <person name="Zavarzina D.G."/>
            <person name="Toshchakov S.V."/>
            <person name="Kublanov I.V."/>
        </authorList>
    </citation>
    <scope>NUCLEOTIDE SEQUENCE</scope>
    <source>
        <strain evidence="12">Z-1702</strain>
    </source>
</reference>
<gene>
    <name evidence="12" type="primary">pstC</name>
    <name evidence="12" type="ORF">NATSA_02350</name>
</gene>
<dbReference type="Pfam" id="PF00528">
    <property type="entry name" value="BPD_transp_1"/>
    <property type="match status" value="1"/>
</dbReference>
<dbReference type="InterPro" id="IPR000515">
    <property type="entry name" value="MetI-like"/>
</dbReference>
<evidence type="ECO:0000313" key="12">
    <source>
        <dbReference type="EMBL" id="MBP3191496.1"/>
    </source>
</evidence>
<sequence length="333" mass="35720">METESPESNTTGNLHKWQPAAIYQWLGDRIFAVIVVLLGITIIGLALAMAFVLFSEGYLAIRQFGFIGFVTGSTWDPAVRMTFGALPFFFGTIVTSFAALLIAFFPALAVAIFSAEYAPRWLAGIIDNLIQLIAAIPSVVVGIWGIFVLAPWLRDTVYLPIDSWAAANYPSLLPVLGNPMGYGIATATIVLALMIVPYTTALARDAIKSVPVEQREASRALGATRWEVIRMAVLPYARGGILAGAILSLGRAIGETMAVAMLIGNKNTLPFSIFGAGATMPSVIVNEFREAVESLHLSSLMAIGFTLFIIALIVNLIAAYLTRKFSITGGQTV</sequence>
<dbReference type="EMBL" id="JAFIDN010000002">
    <property type="protein sequence ID" value="MBP3191496.1"/>
    <property type="molecule type" value="Genomic_DNA"/>
</dbReference>
<feature type="transmembrane region" description="Helical" evidence="9">
    <location>
        <begin position="180"/>
        <end position="199"/>
    </location>
</feature>
<evidence type="ECO:0000256" key="7">
    <source>
        <dbReference type="ARBA" id="ARBA00022989"/>
    </source>
</evidence>
<dbReference type="RefSeq" id="WP_210510092.1">
    <property type="nucleotide sequence ID" value="NZ_JAFIDN010000002.1"/>
</dbReference>
<keyword evidence="13" id="KW-1185">Reference proteome</keyword>
<keyword evidence="6 9" id="KW-0812">Transmembrane</keyword>
<dbReference type="InterPro" id="IPR035906">
    <property type="entry name" value="MetI-like_sf"/>
</dbReference>
<dbReference type="InterPro" id="IPR011864">
    <property type="entry name" value="Phosphate_PstC"/>
</dbReference>
<feature type="domain" description="ABC transmembrane type-1" evidence="11">
    <location>
        <begin position="89"/>
        <end position="318"/>
    </location>
</feature>
<feature type="transmembrane region" description="Helical" evidence="9">
    <location>
        <begin position="129"/>
        <end position="153"/>
    </location>
</feature>
<evidence type="ECO:0000256" key="5">
    <source>
        <dbReference type="ARBA" id="ARBA00022592"/>
    </source>
</evidence>
<dbReference type="PANTHER" id="PTHR30425">
    <property type="entry name" value="PHOSPHATE TRANSPORT SYSTEM PERMEASE PROTEIN PST"/>
    <property type="match status" value="1"/>
</dbReference>
<comment type="caution">
    <text evidence="12">The sequence shown here is derived from an EMBL/GenBank/DDBJ whole genome shotgun (WGS) entry which is preliminary data.</text>
</comment>
<comment type="function">
    <text evidence="10">Part of the binding-protein-dependent transport system for phosphate; probably responsible for the translocation of the substrate across the membrane.</text>
</comment>
<keyword evidence="8 9" id="KW-0472">Membrane</keyword>
<feature type="transmembrane region" description="Helical" evidence="9">
    <location>
        <begin position="300"/>
        <end position="321"/>
    </location>
</feature>